<dbReference type="AlphaFoldDB" id="A0A0G2AV50"/>
<feature type="transmembrane region" description="Helical" evidence="1">
    <location>
        <begin position="12"/>
        <end position="33"/>
    </location>
</feature>
<sequence>MYSEKVFEHSVALLRIALGIIFFWFGALKLAGFNPVYEMALAFPQFSIFTTAVVNMLRGTGEEIPHELDGRPVRSKS</sequence>
<evidence type="ECO:0008006" key="4">
    <source>
        <dbReference type="Google" id="ProtNLM"/>
    </source>
</evidence>
<evidence type="ECO:0000256" key="1">
    <source>
        <dbReference type="SAM" id="Phobius"/>
    </source>
</evidence>
<gene>
    <name evidence="2" type="ORF">UY81_C0015G0006</name>
</gene>
<organism evidence="2 3">
    <name type="scientific">Candidatus Giovannonibacteria bacterium GW2011_GWA2_53_7</name>
    <dbReference type="NCBI Taxonomy" id="1618650"/>
    <lineage>
        <taxon>Bacteria</taxon>
        <taxon>Candidatus Giovannoniibacteriota</taxon>
    </lineage>
</organism>
<keyword evidence="1" id="KW-1133">Transmembrane helix</keyword>
<dbReference type="EMBL" id="LCRM01000015">
    <property type="protein sequence ID" value="KKW36754.1"/>
    <property type="molecule type" value="Genomic_DNA"/>
</dbReference>
<keyword evidence="1" id="KW-0812">Transmembrane</keyword>
<proteinExistence type="predicted"/>
<keyword evidence="1" id="KW-0472">Membrane</keyword>
<name>A0A0G2AV50_9BACT</name>
<accession>A0A0G2AV50</accession>
<protein>
    <recommendedName>
        <fullName evidence="4">DoxX family protein</fullName>
    </recommendedName>
</protein>
<evidence type="ECO:0000313" key="3">
    <source>
        <dbReference type="Proteomes" id="UP000034290"/>
    </source>
</evidence>
<reference evidence="2 3" key="1">
    <citation type="journal article" date="2015" name="Nature">
        <title>rRNA introns, odd ribosomes, and small enigmatic genomes across a large radiation of phyla.</title>
        <authorList>
            <person name="Brown C.T."/>
            <person name="Hug L.A."/>
            <person name="Thomas B.C."/>
            <person name="Sharon I."/>
            <person name="Castelle C.J."/>
            <person name="Singh A."/>
            <person name="Wilkins M.J."/>
            <person name="Williams K.H."/>
            <person name="Banfield J.F."/>
        </authorList>
    </citation>
    <scope>NUCLEOTIDE SEQUENCE [LARGE SCALE GENOMIC DNA]</scope>
</reference>
<dbReference type="Proteomes" id="UP000034290">
    <property type="component" value="Unassembled WGS sequence"/>
</dbReference>
<evidence type="ECO:0000313" key="2">
    <source>
        <dbReference type="EMBL" id="KKW36754.1"/>
    </source>
</evidence>
<comment type="caution">
    <text evidence="2">The sequence shown here is derived from an EMBL/GenBank/DDBJ whole genome shotgun (WGS) entry which is preliminary data.</text>
</comment>